<comment type="caution">
    <text evidence="2">The sequence shown here is derived from an EMBL/GenBank/DDBJ whole genome shotgun (WGS) entry which is preliminary data.</text>
</comment>
<proteinExistence type="predicted"/>
<dbReference type="PANTHER" id="PTHR43685">
    <property type="entry name" value="GLYCOSYLTRANSFERASE"/>
    <property type="match status" value="1"/>
</dbReference>
<evidence type="ECO:0000313" key="2">
    <source>
        <dbReference type="EMBL" id="KKL92027.1"/>
    </source>
</evidence>
<feature type="non-terminal residue" evidence="2">
    <location>
        <position position="303"/>
    </location>
</feature>
<dbReference type="Pfam" id="PF00535">
    <property type="entry name" value="Glycos_transf_2"/>
    <property type="match status" value="1"/>
</dbReference>
<reference evidence="2" key="1">
    <citation type="journal article" date="2015" name="Nature">
        <title>Complex archaea that bridge the gap between prokaryotes and eukaryotes.</title>
        <authorList>
            <person name="Spang A."/>
            <person name="Saw J.H."/>
            <person name="Jorgensen S.L."/>
            <person name="Zaremba-Niedzwiedzka K."/>
            <person name="Martijn J."/>
            <person name="Lind A.E."/>
            <person name="van Eijk R."/>
            <person name="Schleper C."/>
            <person name="Guy L."/>
            <person name="Ettema T.J."/>
        </authorList>
    </citation>
    <scope>NUCLEOTIDE SEQUENCE</scope>
</reference>
<dbReference type="InterPro" id="IPR029044">
    <property type="entry name" value="Nucleotide-diphossugar_trans"/>
</dbReference>
<feature type="domain" description="Glycosyltransferase 2-like" evidence="1">
    <location>
        <begin position="5"/>
        <end position="158"/>
    </location>
</feature>
<sequence>MKKVSIIIPNTDSLLIREVITSLKQQTADMSAVEIIVVGSDEPGLVIEDEMVRFVPTGQSSSYASNKRNIGIQTAEGAILLFLDDDCLPAADWLEHHLYRHGQGEQVVGGAVTFGTENYLQLADNVSAFHDLLPFTPESVRPYLSTANLSVNRKVVEKVGLMGTHMKRAEDLEWTVRFRAGGFRLYFEPRAAIFHKPARNTISKVWQHWVDDAPDTLRVRLMYQKLLKTPFVANYRGMYLWGAPLVAAWATARTFSHAQTFYSYWHTLPAVYLTKMIWCWGAFLNFPKISSQPLTRINRNKKN</sequence>
<dbReference type="EMBL" id="LAZR01019576">
    <property type="protein sequence ID" value="KKL92027.1"/>
    <property type="molecule type" value="Genomic_DNA"/>
</dbReference>
<protein>
    <recommendedName>
        <fullName evidence="1">Glycosyltransferase 2-like domain-containing protein</fullName>
    </recommendedName>
</protein>
<dbReference type="SUPFAM" id="SSF53448">
    <property type="entry name" value="Nucleotide-diphospho-sugar transferases"/>
    <property type="match status" value="1"/>
</dbReference>
<dbReference type="Gene3D" id="3.90.550.10">
    <property type="entry name" value="Spore Coat Polysaccharide Biosynthesis Protein SpsA, Chain A"/>
    <property type="match status" value="1"/>
</dbReference>
<gene>
    <name evidence="2" type="ORF">LCGC14_1888780</name>
</gene>
<dbReference type="AlphaFoldDB" id="A0A0F9IYA2"/>
<organism evidence="2">
    <name type="scientific">marine sediment metagenome</name>
    <dbReference type="NCBI Taxonomy" id="412755"/>
    <lineage>
        <taxon>unclassified sequences</taxon>
        <taxon>metagenomes</taxon>
        <taxon>ecological metagenomes</taxon>
    </lineage>
</organism>
<dbReference type="InterPro" id="IPR001173">
    <property type="entry name" value="Glyco_trans_2-like"/>
</dbReference>
<dbReference type="PANTHER" id="PTHR43685:SF3">
    <property type="entry name" value="SLR2126 PROTEIN"/>
    <property type="match status" value="1"/>
</dbReference>
<accession>A0A0F9IYA2</accession>
<evidence type="ECO:0000259" key="1">
    <source>
        <dbReference type="Pfam" id="PF00535"/>
    </source>
</evidence>
<dbReference type="InterPro" id="IPR050834">
    <property type="entry name" value="Glycosyltransf_2"/>
</dbReference>
<name>A0A0F9IYA2_9ZZZZ</name>